<dbReference type="SUPFAM" id="SSF49503">
    <property type="entry name" value="Cupredoxins"/>
    <property type="match status" value="1"/>
</dbReference>
<sequence>MLIINLLGVLLIAAIVWWFWLYTPKPTQSTSNQIKILVNNGIYQPSNISVSAGTKITLDFDRQDPAPCAETVIFPQLDLSLGLKMGQGNRIELPGLSEGEYDFHCQMQMYKGKIISE</sequence>
<evidence type="ECO:0000313" key="3">
    <source>
        <dbReference type="EMBL" id="MEM5497405.1"/>
    </source>
</evidence>
<evidence type="ECO:0000256" key="1">
    <source>
        <dbReference type="SAM" id="Phobius"/>
    </source>
</evidence>
<gene>
    <name evidence="3" type="ORF">WNY77_08385</name>
</gene>
<dbReference type="Proteomes" id="UP001461163">
    <property type="component" value="Unassembled WGS sequence"/>
</dbReference>
<feature type="transmembrane region" description="Helical" evidence="1">
    <location>
        <begin position="6"/>
        <end position="23"/>
    </location>
</feature>
<accession>A0ABU9SUX7</accession>
<feature type="domain" description="EfeO-type cupredoxin-like" evidence="2">
    <location>
        <begin position="12"/>
        <end position="115"/>
    </location>
</feature>
<dbReference type="Gene3D" id="2.60.40.420">
    <property type="entry name" value="Cupredoxins - blue copper proteins"/>
    <property type="match status" value="1"/>
</dbReference>
<keyword evidence="1" id="KW-0472">Membrane</keyword>
<protein>
    <submittedName>
        <fullName evidence="3">Cupredoxin domain-containing protein</fullName>
    </submittedName>
</protein>
<keyword evidence="1" id="KW-0812">Transmembrane</keyword>
<dbReference type="InterPro" id="IPR028096">
    <property type="entry name" value="EfeO_Cupredoxin"/>
</dbReference>
<dbReference type="Pfam" id="PF13473">
    <property type="entry name" value="Cupredoxin_1"/>
    <property type="match status" value="1"/>
</dbReference>
<keyword evidence="4" id="KW-1185">Reference proteome</keyword>
<comment type="caution">
    <text evidence="3">The sequence shown here is derived from an EMBL/GenBank/DDBJ whole genome shotgun (WGS) entry which is preliminary data.</text>
</comment>
<reference evidence="3 4" key="1">
    <citation type="submission" date="2024-03" db="EMBL/GenBank/DDBJ databases">
        <title>Community enrichment and isolation of bacterial strains for fucoidan degradation.</title>
        <authorList>
            <person name="Sichert A."/>
        </authorList>
    </citation>
    <scope>NUCLEOTIDE SEQUENCE [LARGE SCALE GENOMIC DNA]</scope>
    <source>
        <strain evidence="3 4">AS12</strain>
    </source>
</reference>
<evidence type="ECO:0000259" key="2">
    <source>
        <dbReference type="Pfam" id="PF13473"/>
    </source>
</evidence>
<organism evidence="3 4">
    <name type="scientific">Paraglaciecola mesophila</name>
    <dbReference type="NCBI Taxonomy" id="197222"/>
    <lineage>
        <taxon>Bacteria</taxon>
        <taxon>Pseudomonadati</taxon>
        <taxon>Pseudomonadota</taxon>
        <taxon>Gammaproteobacteria</taxon>
        <taxon>Alteromonadales</taxon>
        <taxon>Alteromonadaceae</taxon>
        <taxon>Paraglaciecola</taxon>
    </lineage>
</organism>
<keyword evidence="1" id="KW-1133">Transmembrane helix</keyword>
<dbReference type="InterPro" id="IPR008972">
    <property type="entry name" value="Cupredoxin"/>
</dbReference>
<name>A0ABU9SUX7_9ALTE</name>
<proteinExistence type="predicted"/>
<dbReference type="RefSeq" id="WP_006993905.1">
    <property type="nucleotide sequence ID" value="NZ_JBBMQS010000004.1"/>
</dbReference>
<dbReference type="EMBL" id="JBBMQS010000004">
    <property type="protein sequence ID" value="MEM5497405.1"/>
    <property type="molecule type" value="Genomic_DNA"/>
</dbReference>
<evidence type="ECO:0000313" key="4">
    <source>
        <dbReference type="Proteomes" id="UP001461163"/>
    </source>
</evidence>